<evidence type="ECO:0000313" key="3">
    <source>
        <dbReference type="Proteomes" id="UP000262969"/>
    </source>
</evidence>
<dbReference type="Proteomes" id="UP000262969">
    <property type="component" value="Unassembled WGS sequence"/>
</dbReference>
<protein>
    <submittedName>
        <fullName evidence="2">Uncharacterized protein</fullName>
    </submittedName>
</protein>
<evidence type="ECO:0000313" key="2">
    <source>
        <dbReference type="EMBL" id="HCL04229.1"/>
    </source>
</evidence>
<keyword evidence="1" id="KW-0732">Signal</keyword>
<dbReference type="EMBL" id="DPVV01000579">
    <property type="protein sequence ID" value="HCL04229.1"/>
    <property type="molecule type" value="Genomic_DNA"/>
</dbReference>
<sequence>PIETAGYSKIDGYVSYGIVDPDNNRKVNYTIMNTNLTGNQVVTFSGWRNFNSSYSSNANQTRAVDFTLDTTPPILLSYELTSSMQNGVLVNKLILNYNKTVNLSNISNVITALVYSNNGNILPMNISYTGTAEDKTVTLILDNLTLEGGTYNFTIPKDFVLDNLSNASLATTIQVQKSAGSSSNLPAPLSAVQDATNPSKIIVTFGNKLDLASVTNVSNYTLGNYTNPVSAVIEQQDNNKAVVVLTFSNSAIASTGTYALTIRGIKGYNGSYGEMKIFNTTLSLIENTSAMVVSCKQVSPYGIEIELSKPVTGTGTFQVYTGSTYVTPASTYVGGKVIYLSFNQAVSASYLILTNNYFVDNNNNTALINSPLSVQRTY</sequence>
<feature type="non-terminal residue" evidence="2">
    <location>
        <position position="1"/>
    </location>
</feature>
<name>A0A3D2XAR7_9FIRM</name>
<dbReference type="InterPro" id="IPR014755">
    <property type="entry name" value="Cu-Rt/internalin_Ig-like"/>
</dbReference>
<evidence type="ECO:0000256" key="1">
    <source>
        <dbReference type="ARBA" id="ARBA00022729"/>
    </source>
</evidence>
<accession>A0A3D2XAR7</accession>
<proteinExistence type="predicted"/>
<comment type="caution">
    <text evidence="2">The sequence shown here is derived from an EMBL/GenBank/DDBJ whole genome shotgun (WGS) entry which is preliminary data.</text>
</comment>
<dbReference type="Gene3D" id="2.60.40.1220">
    <property type="match status" value="1"/>
</dbReference>
<gene>
    <name evidence="2" type="ORF">DHW61_17785</name>
</gene>
<reference evidence="2 3" key="1">
    <citation type="journal article" date="2018" name="Nat. Biotechnol.">
        <title>A standardized bacterial taxonomy based on genome phylogeny substantially revises the tree of life.</title>
        <authorList>
            <person name="Parks D.H."/>
            <person name="Chuvochina M."/>
            <person name="Waite D.W."/>
            <person name="Rinke C."/>
            <person name="Skarshewski A."/>
            <person name="Chaumeil P.A."/>
            <person name="Hugenholtz P."/>
        </authorList>
    </citation>
    <scope>NUCLEOTIDE SEQUENCE [LARGE SCALE GENOMIC DNA]</scope>
    <source>
        <strain evidence="2">UBA11728</strain>
    </source>
</reference>
<dbReference type="AlphaFoldDB" id="A0A3D2XAR7"/>
<organism evidence="2 3">
    <name type="scientific">Lachnoclostridium phytofermentans</name>
    <dbReference type="NCBI Taxonomy" id="66219"/>
    <lineage>
        <taxon>Bacteria</taxon>
        <taxon>Bacillati</taxon>
        <taxon>Bacillota</taxon>
        <taxon>Clostridia</taxon>
        <taxon>Lachnospirales</taxon>
        <taxon>Lachnospiraceae</taxon>
    </lineage>
</organism>